<dbReference type="EMBL" id="AKGD01000004">
    <property type="protein sequence ID" value="EIT67649.1"/>
    <property type="molecule type" value="Genomic_DNA"/>
</dbReference>
<keyword evidence="1" id="KW-0812">Transmembrane</keyword>
<evidence type="ECO:0000256" key="1">
    <source>
        <dbReference type="SAM" id="Phobius"/>
    </source>
</evidence>
<keyword evidence="3" id="KW-1185">Reference proteome</keyword>
<keyword evidence="1" id="KW-1133">Transmembrane helix</keyword>
<evidence type="ECO:0000313" key="3">
    <source>
        <dbReference type="Proteomes" id="UP000003704"/>
    </source>
</evidence>
<organism evidence="2 3">
    <name type="scientific">Hydrocarboniphaga effusa AP103</name>
    <dbReference type="NCBI Taxonomy" id="1172194"/>
    <lineage>
        <taxon>Bacteria</taxon>
        <taxon>Pseudomonadati</taxon>
        <taxon>Pseudomonadota</taxon>
        <taxon>Gammaproteobacteria</taxon>
        <taxon>Nevskiales</taxon>
        <taxon>Nevskiaceae</taxon>
        <taxon>Hydrocarboniphaga</taxon>
    </lineage>
</organism>
<gene>
    <name evidence="2" type="ORF">WQQ_40840</name>
</gene>
<feature type="transmembrane region" description="Helical" evidence="1">
    <location>
        <begin position="65"/>
        <end position="85"/>
    </location>
</feature>
<dbReference type="AlphaFoldDB" id="I7Z780"/>
<comment type="caution">
    <text evidence="2">The sequence shown here is derived from an EMBL/GenBank/DDBJ whole genome shotgun (WGS) entry which is preliminary data.</text>
</comment>
<evidence type="ECO:0000313" key="2">
    <source>
        <dbReference type="EMBL" id="EIT67649.1"/>
    </source>
</evidence>
<reference evidence="2 3" key="1">
    <citation type="journal article" date="2012" name="J. Bacteriol.">
        <title>Genome Sequence of n-Alkane-Degrading Hydrocarboniphaga effusa Strain AP103T (ATCC BAA-332T).</title>
        <authorList>
            <person name="Chang H.K."/>
            <person name="Zylstra G.J."/>
            <person name="Chae J.C."/>
        </authorList>
    </citation>
    <scope>NUCLEOTIDE SEQUENCE [LARGE SCALE GENOMIC DNA]</scope>
    <source>
        <strain evidence="2 3">AP103</strain>
    </source>
</reference>
<dbReference type="Proteomes" id="UP000003704">
    <property type="component" value="Unassembled WGS sequence"/>
</dbReference>
<protein>
    <submittedName>
        <fullName evidence="2">Uncharacterized protein</fullName>
    </submittedName>
</protein>
<name>I7Z780_9GAMM</name>
<dbReference type="STRING" id="1172194.WQQ_40840"/>
<proteinExistence type="predicted"/>
<accession>I7Z780</accession>
<sequence>MIWALGTIAVSAVLLTPLALRDPKRLRSLRATRRVAMASAMRTALGCGSLLPGLVTIAAEQWPAFLIWLGAVSAIGWSLAQGFAINSMRGR</sequence>
<keyword evidence="1" id="KW-0472">Membrane</keyword>